<dbReference type="EMBL" id="GAKP01001760">
    <property type="protein sequence ID" value="JAC57192.1"/>
    <property type="molecule type" value="Transcribed_RNA"/>
</dbReference>
<organism evidence="1">
    <name type="scientific">Bactrocera dorsalis</name>
    <name type="common">Oriental fruit fly</name>
    <name type="synonym">Dacus dorsalis</name>
    <dbReference type="NCBI Taxonomy" id="27457"/>
    <lineage>
        <taxon>Eukaryota</taxon>
        <taxon>Metazoa</taxon>
        <taxon>Ecdysozoa</taxon>
        <taxon>Arthropoda</taxon>
        <taxon>Hexapoda</taxon>
        <taxon>Insecta</taxon>
        <taxon>Pterygota</taxon>
        <taxon>Neoptera</taxon>
        <taxon>Endopterygota</taxon>
        <taxon>Diptera</taxon>
        <taxon>Brachycera</taxon>
        <taxon>Muscomorpha</taxon>
        <taxon>Tephritoidea</taxon>
        <taxon>Tephritidae</taxon>
        <taxon>Bactrocera</taxon>
        <taxon>Bactrocera</taxon>
    </lineage>
</organism>
<sequence length="109" mass="11743">VAAYWTCGVSWAAATAGMTETAVAHCRLGDNTCGALAGVCGSVGLRLIAIDEMVMAFFETFDWGVVIWCRLSTCATYRAHVHSACCAGFNVSNLKRYALSYTNWFDGKV</sequence>
<accession>A0A034WSC2</accession>
<dbReference type="AlphaFoldDB" id="A0A034WSC2"/>
<proteinExistence type="predicted"/>
<reference evidence="1" key="1">
    <citation type="journal article" date="2014" name="BMC Genomics">
        <title>Characterizing the developmental transcriptome of the oriental fruit fly, Bactrocera dorsalis (Diptera: Tephritidae) through comparative genomic analysis with Drosophila melanogaster utilizing modENCODE datasets.</title>
        <authorList>
            <person name="Geib S.M."/>
            <person name="Calla B."/>
            <person name="Hall B."/>
            <person name="Hou S."/>
            <person name="Manoukis N.C."/>
        </authorList>
    </citation>
    <scope>NUCLEOTIDE SEQUENCE</scope>
    <source>
        <strain evidence="1">Punador</strain>
    </source>
</reference>
<feature type="non-terminal residue" evidence="1">
    <location>
        <position position="1"/>
    </location>
</feature>
<evidence type="ECO:0000313" key="1">
    <source>
        <dbReference type="EMBL" id="JAC57192.1"/>
    </source>
</evidence>
<name>A0A034WSC2_BACDO</name>
<protein>
    <submittedName>
        <fullName evidence="1">Uncharacterized protein</fullName>
    </submittedName>
</protein>